<dbReference type="OrthoDB" id="9804023at2"/>
<dbReference type="InterPro" id="IPR013589">
    <property type="entry name" value="Bac_transglu_N"/>
</dbReference>
<keyword evidence="3" id="KW-1185">Reference proteome</keyword>
<sequence length="319" mass="35747">MTTTEPRPDLHNTRHYEVRHTTEYVYEDYVTASYSRACLRPRSTDHQKVVSNVIEVTPSANVMSEHTDFFGNYSHYLEIRTRHTRFAVTKRSELEITWPQVDVEALNRWTVATAREELRSTAAGFDLDHARYLLPSRLVDVTPMVAAYAVEHLPDNKPLGDALVHLYELIYSDYKYAKGATSTTTTLEEVIEGKAGVCQDFAHLAAGMARHVGLPARYVSGYIETVPPPGKPKLAGSDATHAWTSIRTPLGWVDLDPTNNHFADSRYIVTAWGRDFRDVSPLKGIIFSEGSGSTLHVAVDVIPLTKERAHRQPELGDLG</sequence>
<keyword evidence="2" id="KW-0378">Hydrolase</keyword>
<dbReference type="Pfam" id="PF08379">
    <property type="entry name" value="Bact_transglu_N"/>
    <property type="match status" value="1"/>
</dbReference>
<dbReference type="Pfam" id="PF01841">
    <property type="entry name" value="Transglut_core"/>
    <property type="match status" value="1"/>
</dbReference>
<dbReference type="InterPro" id="IPR038765">
    <property type="entry name" value="Papain-like_cys_pep_sf"/>
</dbReference>
<dbReference type="PANTHER" id="PTHR33490:SF7">
    <property type="entry name" value="BLR2979 PROTEIN"/>
    <property type="match status" value="1"/>
</dbReference>
<dbReference type="RefSeq" id="WP_115923014.1">
    <property type="nucleotide sequence ID" value="NZ_QTUA01000001.1"/>
</dbReference>
<dbReference type="EMBL" id="QTUA01000001">
    <property type="protein sequence ID" value="REF31121.1"/>
    <property type="molecule type" value="Genomic_DNA"/>
</dbReference>
<organism evidence="2 3">
    <name type="scientific">Calidifontibacter indicus</name>
    <dbReference type="NCBI Taxonomy" id="419650"/>
    <lineage>
        <taxon>Bacteria</taxon>
        <taxon>Bacillati</taxon>
        <taxon>Actinomycetota</taxon>
        <taxon>Actinomycetes</taxon>
        <taxon>Micrococcales</taxon>
        <taxon>Dermacoccaceae</taxon>
        <taxon>Calidifontibacter</taxon>
    </lineage>
</organism>
<name>A0A3D9V1Z8_9MICO</name>
<feature type="domain" description="Transglutaminase-like" evidence="1">
    <location>
        <begin position="190"/>
        <end position="259"/>
    </location>
</feature>
<dbReference type="GO" id="GO:0008233">
    <property type="term" value="F:peptidase activity"/>
    <property type="evidence" value="ECO:0007669"/>
    <property type="project" value="UniProtKB-KW"/>
</dbReference>
<dbReference type="InterPro" id="IPR002931">
    <property type="entry name" value="Transglutaminase-like"/>
</dbReference>
<reference evidence="2 3" key="1">
    <citation type="submission" date="2018-08" db="EMBL/GenBank/DDBJ databases">
        <title>Sequencing the genomes of 1000 actinobacteria strains.</title>
        <authorList>
            <person name="Klenk H.-P."/>
        </authorList>
    </citation>
    <scope>NUCLEOTIDE SEQUENCE [LARGE SCALE GENOMIC DNA]</scope>
    <source>
        <strain evidence="2 3">DSM 22967</strain>
    </source>
</reference>
<keyword evidence="2" id="KW-0645">Protease</keyword>
<evidence type="ECO:0000313" key="2">
    <source>
        <dbReference type="EMBL" id="REF31121.1"/>
    </source>
</evidence>
<proteinExistence type="predicted"/>
<dbReference type="AlphaFoldDB" id="A0A3D9V1Z8"/>
<dbReference type="Proteomes" id="UP000256253">
    <property type="component" value="Unassembled WGS sequence"/>
</dbReference>
<dbReference type="Gene3D" id="3.10.620.30">
    <property type="match status" value="1"/>
</dbReference>
<comment type="caution">
    <text evidence="2">The sequence shown here is derived from an EMBL/GenBank/DDBJ whole genome shotgun (WGS) entry which is preliminary data.</text>
</comment>
<protein>
    <submittedName>
        <fullName evidence="2">Transglutaminase-like putative cysteine protease</fullName>
    </submittedName>
</protein>
<dbReference type="PANTHER" id="PTHR33490">
    <property type="entry name" value="BLR5614 PROTEIN-RELATED"/>
    <property type="match status" value="1"/>
</dbReference>
<dbReference type="GO" id="GO:0006508">
    <property type="term" value="P:proteolysis"/>
    <property type="evidence" value="ECO:0007669"/>
    <property type="project" value="UniProtKB-KW"/>
</dbReference>
<gene>
    <name evidence="2" type="ORF">DFJ65_2163</name>
</gene>
<dbReference type="SMART" id="SM00460">
    <property type="entry name" value="TGc"/>
    <property type="match status" value="1"/>
</dbReference>
<evidence type="ECO:0000313" key="3">
    <source>
        <dbReference type="Proteomes" id="UP000256253"/>
    </source>
</evidence>
<dbReference type="SUPFAM" id="SSF54001">
    <property type="entry name" value="Cysteine proteinases"/>
    <property type="match status" value="1"/>
</dbReference>
<evidence type="ECO:0000259" key="1">
    <source>
        <dbReference type="SMART" id="SM00460"/>
    </source>
</evidence>
<accession>A0A3D9V1Z8</accession>